<evidence type="ECO:0000313" key="1">
    <source>
        <dbReference type="EMBL" id="GAA2271804.1"/>
    </source>
</evidence>
<gene>
    <name evidence="1" type="ORF">GCM10010430_67080</name>
</gene>
<comment type="caution">
    <text evidence="1">The sequence shown here is derived from an EMBL/GenBank/DDBJ whole genome shotgun (WGS) entry which is preliminary data.</text>
</comment>
<dbReference type="Gene3D" id="3.40.50.2000">
    <property type="entry name" value="Glycogen Phosphorylase B"/>
    <property type="match status" value="1"/>
</dbReference>
<sequence>MRALFLTWPWGCHLFPMVPFEWALSAAGYDLPGYWTAGTSIVGGSSRANGK</sequence>
<proteinExistence type="predicted"/>
<name>A0ABN3EVK0_9ACTN</name>
<evidence type="ECO:0000313" key="2">
    <source>
        <dbReference type="Proteomes" id="UP001500305"/>
    </source>
</evidence>
<keyword evidence="2" id="KW-1185">Reference proteome</keyword>
<dbReference type="EMBL" id="BAAATR010000044">
    <property type="protein sequence ID" value="GAA2271804.1"/>
    <property type="molecule type" value="Genomic_DNA"/>
</dbReference>
<dbReference type="Proteomes" id="UP001500305">
    <property type="component" value="Unassembled WGS sequence"/>
</dbReference>
<dbReference type="RefSeq" id="WP_344640332.1">
    <property type="nucleotide sequence ID" value="NZ_BAAATR010000044.1"/>
</dbReference>
<protein>
    <submittedName>
        <fullName evidence="1">Uncharacterized protein</fullName>
    </submittedName>
</protein>
<accession>A0ABN3EVK0</accession>
<reference evidence="1 2" key="1">
    <citation type="journal article" date="2019" name="Int. J. Syst. Evol. Microbiol.">
        <title>The Global Catalogue of Microorganisms (GCM) 10K type strain sequencing project: providing services to taxonomists for standard genome sequencing and annotation.</title>
        <authorList>
            <consortium name="The Broad Institute Genomics Platform"/>
            <consortium name="The Broad Institute Genome Sequencing Center for Infectious Disease"/>
            <person name="Wu L."/>
            <person name="Ma J."/>
        </authorList>
    </citation>
    <scope>NUCLEOTIDE SEQUENCE [LARGE SCALE GENOMIC DNA]</scope>
    <source>
        <strain evidence="1 2">JCM 7356</strain>
    </source>
</reference>
<organism evidence="1 2">
    <name type="scientific">Kitasatospora cystarginea</name>
    <dbReference type="NCBI Taxonomy" id="58350"/>
    <lineage>
        <taxon>Bacteria</taxon>
        <taxon>Bacillati</taxon>
        <taxon>Actinomycetota</taxon>
        <taxon>Actinomycetes</taxon>
        <taxon>Kitasatosporales</taxon>
        <taxon>Streptomycetaceae</taxon>
        <taxon>Kitasatospora</taxon>
    </lineage>
</organism>